<dbReference type="InterPro" id="IPR020287">
    <property type="entry name" value="Tail_sheath_C"/>
</dbReference>
<evidence type="ECO:0000259" key="3">
    <source>
        <dbReference type="Pfam" id="PF17482"/>
    </source>
</evidence>
<name>A0A081N7T8_9GAMM</name>
<reference evidence="5 6" key="1">
    <citation type="submission" date="2014-06" db="EMBL/GenBank/DDBJ databases">
        <title>Whole Genome Sequences of Three Symbiotic Endozoicomonas Bacteria.</title>
        <authorList>
            <person name="Neave M.J."/>
            <person name="Apprill A."/>
            <person name="Voolstra C.R."/>
        </authorList>
    </citation>
    <scope>NUCLEOTIDE SEQUENCE [LARGE SCALE GENOMIC DNA]</scope>
    <source>
        <strain evidence="5 6">LMG 24815</strain>
    </source>
</reference>
<dbReference type="EMBL" id="JOKG01000002">
    <property type="protein sequence ID" value="KEQ14511.1"/>
    <property type="molecule type" value="Genomic_DNA"/>
</dbReference>
<dbReference type="Pfam" id="PF17482">
    <property type="entry name" value="Phage_sheath_1C"/>
    <property type="match status" value="1"/>
</dbReference>
<comment type="similarity">
    <text evidence="1">Belongs to the myoviridae tail sheath protein family.</text>
</comment>
<dbReference type="eggNOG" id="COG3497">
    <property type="taxonomic scope" value="Bacteria"/>
</dbReference>
<dbReference type="Pfam" id="PF22671">
    <property type="entry name" value="Gp18_domIII_N"/>
    <property type="match status" value="1"/>
</dbReference>
<evidence type="ECO:0000259" key="2">
    <source>
        <dbReference type="Pfam" id="PF04984"/>
    </source>
</evidence>
<evidence type="ECO:0000259" key="4">
    <source>
        <dbReference type="Pfam" id="PF22671"/>
    </source>
</evidence>
<dbReference type="RefSeq" id="WP_034874420.1">
    <property type="nucleotide sequence ID" value="NZ_JOKG01000002.1"/>
</dbReference>
<protein>
    <submittedName>
        <fullName evidence="5">Tail protein</fullName>
    </submittedName>
</protein>
<proteinExistence type="inferred from homology"/>
<keyword evidence="6" id="KW-1185">Reference proteome</keyword>
<organism evidence="5 6">
    <name type="scientific">Endozoicomonas montiporae</name>
    <dbReference type="NCBI Taxonomy" id="1027273"/>
    <lineage>
        <taxon>Bacteria</taxon>
        <taxon>Pseudomonadati</taxon>
        <taxon>Pseudomonadota</taxon>
        <taxon>Gammaproteobacteria</taxon>
        <taxon>Oceanospirillales</taxon>
        <taxon>Endozoicomonadaceae</taxon>
        <taxon>Endozoicomonas</taxon>
    </lineage>
</organism>
<dbReference type="Proteomes" id="UP000028006">
    <property type="component" value="Unassembled WGS sequence"/>
</dbReference>
<feature type="domain" description="Tail sheath protein subtilisin-like" evidence="2">
    <location>
        <begin position="108"/>
        <end position="274"/>
    </location>
</feature>
<feature type="domain" description="Tail sheath protein Gp18-like" evidence="4">
    <location>
        <begin position="28"/>
        <end position="87"/>
    </location>
</feature>
<accession>A0A081N7T8</accession>
<comment type="caution">
    <text evidence="5">The sequence shown here is derived from an EMBL/GenBank/DDBJ whole genome shotgun (WGS) entry which is preliminary data.</text>
</comment>
<sequence length="386" mass="41462">MATDFLHGVEVVEIDGGTRPIRTVKSSVIGLIGTAPNADPIQFPVNTPVLIAGNRTEAAALGDGGTLPSAIDGIFDQVGAAVVVVRVEEGSDDADTLSNVIGGVGAGGEYEGVHAFLGAKSIVGVQPRILCAPNFSHKDAGGAELVVVAERLRAVAIIDGPNTDDAAAKTYADNFGSHRAYLVDPWVRVWDTSLNAETVEPASARVAGMIARSDNERGFWWSPSNTEMRGIIGTARPVDFALGDVNSRANLLNEENVSTIIRENGFRLWGNRTLGADPQWAFLSVRRTADIIQDSIQRAHLWAVDRNITKTYVENVTDGVNAYLRELKALGAIQGGKCWADAELNTKESIQAGKVYFDFDFGPFSPAERITFRSHLNNDYLEEIVA</sequence>
<dbReference type="Pfam" id="PF04984">
    <property type="entry name" value="Phage_sheath_1"/>
    <property type="match status" value="1"/>
</dbReference>
<dbReference type="PANTHER" id="PTHR35861:SF1">
    <property type="entry name" value="PHAGE TAIL SHEATH PROTEIN"/>
    <property type="match status" value="1"/>
</dbReference>
<dbReference type="InterPro" id="IPR052042">
    <property type="entry name" value="Tail_sheath_structural"/>
</dbReference>
<dbReference type="AlphaFoldDB" id="A0A081N7T8"/>
<evidence type="ECO:0000313" key="5">
    <source>
        <dbReference type="EMBL" id="KEQ14511.1"/>
    </source>
</evidence>
<feature type="domain" description="Tail sheath protein C-terminal" evidence="3">
    <location>
        <begin position="277"/>
        <end position="376"/>
    </location>
</feature>
<dbReference type="InterPro" id="IPR054564">
    <property type="entry name" value="Gp18_domIII_N"/>
</dbReference>
<dbReference type="Gene3D" id="3.40.50.11780">
    <property type="match status" value="1"/>
</dbReference>
<gene>
    <name evidence="5" type="ORF">GZ77_09185</name>
</gene>
<evidence type="ECO:0000256" key="1">
    <source>
        <dbReference type="ARBA" id="ARBA00008005"/>
    </source>
</evidence>
<dbReference type="PANTHER" id="PTHR35861">
    <property type="match status" value="1"/>
</dbReference>
<dbReference type="InterPro" id="IPR035089">
    <property type="entry name" value="Phage_sheath_subtilisin"/>
</dbReference>
<evidence type="ECO:0000313" key="6">
    <source>
        <dbReference type="Proteomes" id="UP000028006"/>
    </source>
</evidence>